<evidence type="ECO:0000256" key="3">
    <source>
        <dbReference type="ARBA" id="ARBA00023136"/>
    </source>
</evidence>
<dbReference type="CDD" id="cd06576">
    <property type="entry name" value="PASTA_Pbp2x-like_1"/>
    <property type="match status" value="1"/>
</dbReference>
<dbReference type="SMART" id="SM00740">
    <property type="entry name" value="PASTA"/>
    <property type="match status" value="2"/>
</dbReference>
<keyword evidence="4" id="KW-1133">Transmembrane helix</keyword>
<keyword evidence="4" id="KW-0812">Transmembrane</keyword>
<dbReference type="InterPro" id="IPR005311">
    <property type="entry name" value="PBP_dimer"/>
</dbReference>
<dbReference type="InterPro" id="IPR050515">
    <property type="entry name" value="Beta-lactam/transpept"/>
</dbReference>
<dbReference type="Gene3D" id="3.40.710.10">
    <property type="entry name" value="DD-peptidase/beta-lactamase superfamily"/>
    <property type="match status" value="1"/>
</dbReference>
<dbReference type="Gene3D" id="3.90.1310.10">
    <property type="entry name" value="Penicillin-binding protein 2a (Domain 2)"/>
    <property type="match status" value="1"/>
</dbReference>
<proteinExistence type="inferred from homology"/>
<dbReference type="EMBL" id="VTPS01000009">
    <property type="protein sequence ID" value="TZE81946.1"/>
    <property type="molecule type" value="Genomic_DNA"/>
</dbReference>
<evidence type="ECO:0000313" key="7">
    <source>
        <dbReference type="Proteomes" id="UP000322976"/>
    </source>
</evidence>
<dbReference type="Pfam" id="PF00905">
    <property type="entry name" value="Transpeptidase"/>
    <property type="match status" value="1"/>
</dbReference>
<organism evidence="6 7">
    <name type="scientific">Calorimonas adulescens</name>
    <dbReference type="NCBI Taxonomy" id="2606906"/>
    <lineage>
        <taxon>Bacteria</taxon>
        <taxon>Bacillati</taxon>
        <taxon>Bacillota</taxon>
        <taxon>Clostridia</taxon>
        <taxon>Thermoanaerobacterales</taxon>
        <taxon>Thermoanaerobacteraceae</taxon>
        <taxon>Calorimonas</taxon>
    </lineage>
</organism>
<dbReference type="CDD" id="cd06575">
    <property type="entry name" value="PASTA_Pbp2x-like_2"/>
    <property type="match status" value="1"/>
</dbReference>
<accession>A0A5D8QDN3</accession>
<dbReference type="SUPFAM" id="SSF56601">
    <property type="entry name" value="beta-lactamase/transpeptidase-like"/>
    <property type="match status" value="1"/>
</dbReference>
<evidence type="ECO:0000256" key="2">
    <source>
        <dbReference type="ARBA" id="ARBA00007171"/>
    </source>
</evidence>
<dbReference type="SUPFAM" id="SSF54184">
    <property type="entry name" value="Penicillin-binding protein 2x (pbp-2x), c-terminal domain"/>
    <property type="match status" value="2"/>
</dbReference>
<feature type="transmembrane region" description="Helical" evidence="4">
    <location>
        <begin position="12"/>
        <end position="32"/>
    </location>
</feature>
<gene>
    <name evidence="6" type="ORF">FWJ32_06835</name>
</gene>
<evidence type="ECO:0000313" key="6">
    <source>
        <dbReference type="EMBL" id="TZE81946.1"/>
    </source>
</evidence>
<keyword evidence="3 4" id="KW-0472">Membrane</keyword>
<dbReference type="Proteomes" id="UP000322976">
    <property type="component" value="Unassembled WGS sequence"/>
</dbReference>
<dbReference type="InterPro" id="IPR005543">
    <property type="entry name" value="PASTA_dom"/>
</dbReference>
<reference evidence="6 7" key="1">
    <citation type="submission" date="2019-08" db="EMBL/GenBank/DDBJ databases">
        <title>Calorimonas adulescens gen. nov., sp. nov., an anaerobic thermophilic bacterium from Sakhalin hot spring.</title>
        <authorList>
            <person name="Khomyakova M.A."/>
            <person name="Merkel A.Y."/>
            <person name="Novikov A."/>
            <person name="Bonch-Osmolovskaya E.A."/>
            <person name="Slobodkin A.I."/>
        </authorList>
    </citation>
    <scope>NUCLEOTIDE SEQUENCE [LARGE SCALE GENOMIC DNA]</scope>
    <source>
        <strain evidence="6 7">A05MB</strain>
    </source>
</reference>
<dbReference type="NCBIfam" id="TIGR02214">
    <property type="entry name" value="spoVD_pbp"/>
    <property type="match status" value="1"/>
</dbReference>
<dbReference type="Gene3D" id="3.30.10.20">
    <property type="match status" value="2"/>
</dbReference>
<dbReference type="GO" id="GO:0005886">
    <property type="term" value="C:plasma membrane"/>
    <property type="evidence" value="ECO:0007669"/>
    <property type="project" value="TreeGrafter"/>
</dbReference>
<comment type="subcellular location">
    <subcellularLocation>
        <location evidence="1">Membrane</location>
    </subcellularLocation>
</comment>
<feature type="domain" description="PASTA" evidence="5">
    <location>
        <begin position="634"/>
        <end position="694"/>
    </location>
</feature>
<comment type="caution">
    <text evidence="6">The sequence shown here is derived from an EMBL/GenBank/DDBJ whole genome shotgun (WGS) entry which is preliminary data.</text>
</comment>
<dbReference type="SUPFAM" id="SSF56519">
    <property type="entry name" value="Penicillin binding protein dimerisation domain"/>
    <property type="match status" value="1"/>
</dbReference>
<evidence type="ECO:0000256" key="1">
    <source>
        <dbReference type="ARBA" id="ARBA00004370"/>
    </source>
</evidence>
<feature type="domain" description="PASTA" evidence="5">
    <location>
        <begin position="574"/>
        <end position="633"/>
    </location>
</feature>
<dbReference type="AlphaFoldDB" id="A0A5D8QDN3"/>
<dbReference type="InterPro" id="IPR012338">
    <property type="entry name" value="Beta-lactam/transpept-like"/>
</dbReference>
<evidence type="ECO:0000256" key="4">
    <source>
        <dbReference type="SAM" id="Phobius"/>
    </source>
</evidence>
<dbReference type="Pfam" id="PF03717">
    <property type="entry name" value="PBP_dimer"/>
    <property type="match status" value="1"/>
</dbReference>
<sequence>MPSSYSSIKKRIFIFLILLLLVGTVLIGRLAWIQLVQGKWLKQKALEQSTLDIQVTPNRGTIFDRNGEELAVSASAGMVTAVPRSISDPEGVSAELAPLLGLKKEDILQKISNKKYQEVLLKRKVSNDIISEIRKLNLKGIEISSDTKRYYPNNNLAAHVLGFTGTDNQGLDGLEAMYDNILTGVPGRISTPKDASGRKIDDSTSEYYKPEDGYNLVLTIDEVIQHYVEKALDQAYADTKPSKGMSAIVMDPQTGEILAMANRPDYNPNDPFAGPKENWYNLWRNYAVSNVYEPGSVFKAITAAAALEEGVVTPDEVFYDHGYIMVAGQRINCWRYYNPHGRETFKEGVENSCNVVFVTVAQRLGKEKFYKYINAFGFGQKTGIRLPGESTGIVNPLEKIGPVELATISFGQGISVTPIQMITAFSAIANGGKLFQPYIVKAITDNNGNVVKKYEPVLVRQVISEETSREMRDILEGVVANGTGHSAYLEGYRVAGKTGTSEKYQQGKYIASFAAFAPADDPKVAVLVVIDEPNTFSHMGGAIAAPVVKSILSDTLRYLNVEPRYSENDSEYVQKDVTVPNLIGNNVNDAAKQLDELHLQYSIEGVGNKVVDQIPKEGEKIKEGSMVILYLDGKSEGNVRVPDLKGKTIREASDILSSYGLKINIKGDGYCVSQDPEAGTEVAPGTIVNLQFKLNDNS</sequence>
<dbReference type="Pfam" id="PF03793">
    <property type="entry name" value="PASTA"/>
    <property type="match status" value="2"/>
</dbReference>
<dbReference type="InterPro" id="IPR011927">
    <property type="entry name" value="SpoVD_pbp"/>
</dbReference>
<comment type="similarity">
    <text evidence="2">Belongs to the transpeptidase family.</text>
</comment>
<protein>
    <submittedName>
        <fullName evidence="6">Stage V sporulation protein D</fullName>
    </submittedName>
</protein>
<dbReference type="PANTHER" id="PTHR30627:SF1">
    <property type="entry name" value="PEPTIDOGLYCAN D,D-TRANSPEPTIDASE FTSI"/>
    <property type="match status" value="1"/>
</dbReference>
<dbReference type="InterPro" id="IPR036138">
    <property type="entry name" value="PBP_dimer_sf"/>
</dbReference>
<dbReference type="PROSITE" id="PS51178">
    <property type="entry name" value="PASTA"/>
    <property type="match status" value="2"/>
</dbReference>
<evidence type="ECO:0000259" key="5">
    <source>
        <dbReference type="PROSITE" id="PS51178"/>
    </source>
</evidence>
<keyword evidence="7" id="KW-1185">Reference proteome</keyword>
<dbReference type="InterPro" id="IPR001460">
    <property type="entry name" value="PCN-bd_Tpept"/>
</dbReference>
<name>A0A5D8QDN3_9THEO</name>
<dbReference type="PANTHER" id="PTHR30627">
    <property type="entry name" value="PEPTIDOGLYCAN D,D-TRANSPEPTIDASE"/>
    <property type="match status" value="1"/>
</dbReference>
<dbReference type="GO" id="GO:0071555">
    <property type="term" value="P:cell wall organization"/>
    <property type="evidence" value="ECO:0007669"/>
    <property type="project" value="TreeGrafter"/>
</dbReference>
<dbReference type="GO" id="GO:0008658">
    <property type="term" value="F:penicillin binding"/>
    <property type="evidence" value="ECO:0007669"/>
    <property type="project" value="InterPro"/>
</dbReference>